<reference evidence="1 2" key="2">
    <citation type="submission" date="2021-10" db="EMBL/GenBank/DDBJ databases">
        <authorList>
            <person name="Piombo E."/>
        </authorList>
    </citation>
    <scope>NUCLEOTIDE SEQUENCE [LARGE SCALE GENOMIC DNA]</scope>
</reference>
<name>A0A9P0EP95_9HYPO</name>
<accession>A0A9P0EP95</accession>
<gene>
    <name evidence="1" type="ORF">CSOL1703_00016675</name>
</gene>
<dbReference type="OrthoDB" id="10622455at2759"/>
<protein>
    <submittedName>
        <fullName evidence="1">Uncharacterized protein</fullName>
    </submittedName>
</protein>
<reference evidence="2" key="1">
    <citation type="submission" date="2019-06" db="EMBL/GenBank/DDBJ databases">
        <authorList>
            <person name="Broberg M."/>
        </authorList>
    </citation>
    <scope>NUCLEOTIDE SEQUENCE [LARGE SCALE GENOMIC DNA]</scope>
</reference>
<evidence type="ECO:0000313" key="2">
    <source>
        <dbReference type="Proteomes" id="UP000775872"/>
    </source>
</evidence>
<comment type="caution">
    <text evidence="1">The sequence shown here is derived from an EMBL/GenBank/DDBJ whole genome shotgun (WGS) entry which is preliminary data.</text>
</comment>
<dbReference type="EMBL" id="CABFOC020000050">
    <property type="protein sequence ID" value="CAH0054608.1"/>
    <property type="molecule type" value="Genomic_DNA"/>
</dbReference>
<dbReference type="Proteomes" id="UP000775872">
    <property type="component" value="Unassembled WGS sequence"/>
</dbReference>
<organism evidence="1 2">
    <name type="scientific">Clonostachys solani</name>
    <dbReference type="NCBI Taxonomy" id="160281"/>
    <lineage>
        <taxon>Eukaryota</taxon>
        <taxon>Fungi</taxon>
        <taxon>Dikarya</taxon>
        <taxon>Ascomycota</taxon>
        <taxon>Pezizomycotina</taxon>
        <taxon>Sordariomycetes</taxon>
        <taxon>Hypocreomycetidae</taxon>
        <taxon>Hypocreales</taxon>
        <taxon>Bionectriaceae</taxon>
        <taxon>Clonostachys</taxon>
    </lineage>
</organism>
<sequence>MSINDIVKTFPHWKAEISSWILSADASISASDSDSKIWENLDRQGGVGEALSEEEQSGLLITLFALQLLVASLFMQKKPMTEELRNQCNDLHEFLSHSMSKFGGELSASASWRHVGWLRRFQTWLVWDLSKSFKEDASFEREMQKHIKYEYAGSEKGEKGVISMVHLNGGVAYRSDKKTGRFVAVKQKRK</sequence>
<evidence type="ECO:0000313" key="1">
    <source>
        <dbReference type="EMBL" id="CAH0054608.1"/>
    </source>
</evidence>
<keyword evidence="2" id="KW-1185">Reference proteome</keyword>
<dbReference type="AlphaFoldDB" id="A0A9P0EP95"/>
<proteinExistence type="predicted"/>